<dbReference type="InterPro" id="IPR001789">
    <property type="entry name" value="Sig_transdc_resp-reg_receiver"/>
</dbReference>
<dbReference type="PANTHER" id="PTHR44591:SF21">
    <property type="entry name" value="TWO-COMPONENT RESPONSE REGULATOR"/>
    <property type="match status" value="1"/>
</dbReference>
<dbReference type="InterPro" id="IPR011006">
    <property type="entry name" value="CheY-like_superfamily"/>
</dbReference>
<organism evidence="4 5">
    <name type="scientific">Bradyrhizobium zhanjiangense</name>
    <dbReference type="NCBI Taxonomy" id="1325107"/>
    <lineage>
        <taxon>Bacteria</taxon>
        <taxon>Pseudomonadati</taxon>
        <taxon>Pseudomonadota</taxon>
        <taxon>Alphaproteobacteria</taxon>
        <taxon>Hyphomicrobiales</taxon>
        <taxon>Nitrobacteraceae</taxon>
        <taxon>Bradyrhizobium</taxon>
    </lineage>
</organism>
<accession>A0A4Q0QIU9</accession>
<dbReference type="PANTHER" id="PTHR44591">
    <property type="entry name" value="STRESS RESPONSE REGULATOR PROTEIN 1"/>
    <property type="match status" value="1"/>
</dbReference>
<protein>
    <submittedName>
        <fullName evidence="4">Response regulator</fullName>
    </submittedName>
</protein>
<comment type="caution">
    <text evidence="4">The sequence shown here is derived from an EMBL/GenBank/DDBJ whole genome shotgun (WGS) entry which is preliminary data.</text>
</comment>
<evidence type="ECO:0000256" key="1">
    <source>
        <dbReference type="ARBA" id="ARBA00022553"/>
    </source>
</evidence>
<dbReference type="InterPro" id="IPR050595">
    <property type="entry name" value="Bact_response_regulator"/>
</dbReference>
<dbReference type="GO" id="GO:0000160">
    <property type="term" value="P:phosphorelay signal transduction system"/>
    <property type="evidence" value="ECO:0007669"/>
    <property type="project" value="InterPro"/>
</dbReference>
<reference evidence="4 5" key="1">
    <citation type="submission" date="2018-11" db="EMBL/GenBank/DDBJ databases">
        <title>Bradyrhizobium sp. nov., isolated from effective nodules of peanut in China.</title>
        <authorList>
            <person name="Li Y."/>
        </authorList>
    </citation>
    <scope>NUCLEOTIDE SEQUENCE [LARGE SCALE GENOMIC DNA]</scope>
    <source>
        <strain evidence="4 5">CCBAU 51770</strain>
    </source>
</reference>
<name>A0A4Q0QIU9_9BRAD</name>
<dbReference type="EMBL" id="RKMK01000024">
    <property type="protein sequence ID" value="RXG91974.1"/>
    <property type="molecule type" value="Genomic_DNA"/>
</dbReference>
<keyword evidence="1 2" id="KW-0597">Phosphoprotein</keyword>
<dbReference type="Gene3D" id="3.40.50.2300">
    <property type="match status" value="1"/>
</dbReference>
<dbReference type="SUPFAM" id="SSF52172">
    <property type="entry name" value="CheY-like"/>
    <property type="match status" value="1"/>
</dbReference>
<evidence type="ECO:0000313" key="4">
    <source>
        <dbReference type="EMBL" id="RXG91974.1"/>
    </source>
</evidence>
<feature type="domain" description="Response regulatory" evidence="3">
    <location>
        <begin position="29"/>
        <end position="143"/>
    </location>
</feature>
<dbReference type="Pfam" id="PF00072">
    <property type="entry name" value="Response_reg"/>
    <property type="match status" value="1"/>
</dbReference>
<feature type="modified residue" description="4-aspartylphosphate" evidence="2">
    <location>
        <position position="78"/>
    </location>
</feature>
<gene>
    <name evidence="4" type="ORF">EAS61_23820</name>
</gene>
<dbReference type="PROSITE" id="PS50110">
    <property type="entry name" value="RESPONSE_REGULATORY"/>
    <property type="match status" value="1"/>
</dbReference>
<dbReference type="SMART" id="SM00448">
    <property type="entry name" value="REC"/>
    <property type="match status" value="1"/>
</dbReference>
<evidence type="ECO:0000313" key="5">
    <source>
        <dbReference type="Proteomes" id="UP000290174"/>
    </source>
</evidence>
<dbReference type="AlphaFoldDB" id="A0A4Q0QIU9"/>
<dbReference type="Proteomes" id="UP000290174">
    <property type="component" value="Unassembled WGS sequence"/>
</dbReference>
<evidence type="ECO:0000259" key="3">
    <source>
        <dbReference type="PROSITE" id="PS50110"/>
    </source>
</evidence>
<evidence type="ECO:0000256" key="2">
    <source>
        <dbReference type="PROSITE-ProRule" id="PRU00169"/>
    </source>
</evidence>
<sequence length="145" mass="15478">MSARKRGAIVSSIPPPSPGKAIPLPLRESVFVVDDDASMRASMDRLLRRHGFDTTLFDTAGALLDHGKFYTAICIILDINLGAKSGIEVRRRLAENGVIVPVIYVTGNDCPANRTAAIASGCFAYLTKPFSAESLIESVMRAAAA</sequence>
<proteinExistence type="predicted"/>